<dbReference type="GO" id="GO:0005524">
    <property type="term" value="F:ATP binding"/>
    <property type="evidence" value="ECO:0007669"/>
    <property type="project" value="InterPro"/>
</dbReference>
<reference evidence="3 4" key="1">
    <citation type="submission" date="2013-06" db="EMBL/GenBank/DDBJ databases">
        <title>Draft genome sequence of Thauera terpenica.</title>
        <authorList>
            <person name="Liu B."/>
            <person name="Frostegard A.H."/>
            <person name="Shapleigh J.P."/>
        </authorList>
    </citation>
    <scope>NUCLEOTIDE SEQUENCE [LARGE SCALE GENOMIC DNA]</scope>
    <source>
        <strain evidence="3 4">58Eu</strain>
    </source>
</reference>
<dbReference type="GO" id="GO:0016887">
    <property type="term" value="F:ATP hydrolysis activity"/>
    <property type="evidence" value="ECO:0007669"/>
    <property type="project" value="InterPro"/>
</dbReference>
<dbReference type="SUPFAM" id="SSF52540">
    <property type="entry name" value="P-loop containing nucleoside triphosphate hydrolases"/>
    <property type="match status" value="1"/>
</dbReference>
<evidence type="ECO:0000313" key="3">
    <source>
        <dbReference type="EMBL" id="EPZ14311.1"/>
    </source>
</evidence>
<feature type="coiled-coil region" evidence="1">
    <location>
        <begin position="34"/>
        <end position="139"/>
    </location>
</feature>
<dbReference type="Pfam" id="PF07728">
    <property type="entry name" value="AAA_5"/>
    <property type="match status" value="1"/>
</dbReference>
<dbReference type="InterPro" id="IPR011704">
    <property type="entry name" value="ATPase_dyneun-rel_AAA"/>
</dbReference>
<gene>
    <name evidence="3" type="ORF">M622_19010</name>
</gene>
<evidence type="ECO:0000313" key="4">
    <source>
        <dbReference type="Proteomes" id="UP000015455"/>
    </source>
</evidence>
<feature type="domain" description="ATPase dynein-related AAA" evidence="2">
    <location>
        <begin position="443"/>
        <end position="594"/>
    </location>
</feature>
<dbReference type="PATRIC" id="fig|1348657.5.peg.3214"/>
<feature type="coiled-coil region" evidence="1">
    <location>
        <begin position="230"/>
        <end position="338"/>
    </location>
</feature>
<comment type="caution">
    <text evidence="3">The sequence shown here is derived from an EMBL/GenBank/DDBJ whole genome shotgun (WGS) entry which is preliminary data.</text>
</comment>
<evidence type="ECO:0000259" key="2">
    <source>
        <dbReference type="Pfam" id="PF07728"/>
    </source>
</evidence>
<name>S9ZI81_9RHOO</name>
<dbReference type="AlphaFoldDB" id="S9ZI81"/>
<dbReference type="Proteomes" id="UP000015455">
    <property type="component" value="Unassembled WGS sequence"/>
</dbReference>
<organism evidence="3 4">
    <name type="scientific">Thauera terpenica 58Eu</name>
    <dbReference type="NCBI Taxonomy" id="1348657"/>
    <lineage>
        <taxon>Bacteria</taxon>
        <taxon>Pseudomonadati</taxon>
        <taxon>Pseudomonadota</taxon>
        <taxon>Betaproteobacteria</taxon>
        <taxon>Rhodocyclales</taxon>
        <taxon>Zoogloeaceae</taxon>
        <taxon>Thauera</taxon>
    </lineage>
</organism>
<dbReference type="eggNOG" id="COG1196">
    <property type="taxonomic scope" value="Bacteria"/>
</dbReference>
<keyword evidence="1" id="KW-0175">Coiled coil</keyword>
<protein>
    <recommendedName>
        <fullName evidence="2">ATPase dynein-related AAA domain-containing protein</fullName>
    </recommendedName>
</protein>
<dbReference type="Gene3D" id="3.40.50.300">
    <property type="entry name" value="P-loop containing nucleotide triphosphate hydrolases"/>
    <property type="match status" value="1"/>
</dbReference>
<dbReference type="InterPro" id="IPR027417">
    <property type="entry name" value="P-loop_NTPase"/>
</dbReference>
<sequence length="751" mass="85708">MFSNAGVVQAAVPVASAEILMAKLDAEATPEQRAKVETELRAQLKAEVAKLQSDREELESLRASVDKGMEALKCRVDAFEAENEEAKRRVEGLAAREATLLCKEEELEVRERNARNGFFKQREENLKALRLEIDALELRKLAIGGELECERNEARGRIQQELELRLGAIKSREEQLDSRQLELDRRAIELESKERKVAVTQRSREDALRALRKEVEAEFADEITRRDAEIVRYQGQVERMRRSLTEERERLDAYEELIEVLDGREPAALREELEELRQANRALNSRLGALEAAESIGELERVKEELDAARDQIRDLRQELEERKVSAHQQQLAVLEREQWAQEKRVLERTKQLLDGHIRDLESRISSLVDSQQADVAFPELVKMDWDAYQISRPVDSVESLTTFTEELQHRIAVADPGKELFFRLEDLQLFVGGLAMSQLHVFQGISGTGKTSLAKAFAKAVGGECQDIAVQAGWRDRSDLLGHYNAFEKRFSEKECLQAIYRALTPSADDRLNIILLDEMNLSRPEQYFADFLSALEKSVGDRWIRLMESAPPSPPRLLRDGREIQIPENLWFIGTANQDETTNELADKTHDRSFVLELPRHEERFRINRNLPVRTYSFKSLQEAFSAAQAALRKEVADLLGFVSKSDLSTVLDKEFGIGWGNRFERQALTFLPVVKACGGTFAGALDHLLSTRMFRAGKVVGRYDISKDQLKNVEDALLHVFQGIDKDSFPERCVSALDRDRKRLERGA</sequence>
<keyword evidence="4" id="KW-1185">Reference proteome</keyword>
<proteinExistence type="predicted"/>
<dbReference type="eggNOG" id="COG1401">
    <property type="taxonomic scope" value="Bacteria"/>
</dbReference>
<accession>S9ZI81</accession>
<evidence type="ECO:0000256" key="1">
    <source>
        <dbReference type="SAM" id="Coils"/>
    </source>
</evidence>
<dbReference type="STRING" id="1348657.M622_19010"/>
<dbReference type="EMBL" id="ATJV01000090">
    <property type="protein sequence ID" value="EPZ14311.1"/>
    <property type="molecule type" value="Genomic_DNA"/>
</dbReference>